<proteinExistence type="predicted"/>
<gene>
    <name evidence="1" type="ORF">L1987_59472</name>
</gene>
<comment type="caution">
    <text evidence="1">The sequence shown here is derived from an EMBL/GenBank/DDBJ whole genome shotgun (WGS) entry which is preliminary data.</text>
</comment>
<evidence type="ECO:0000313" key="1">
    <source>
        <dbReference type="EMBL" id="KAI3741795.1"/>
    </source>
</evidence>
<reference evidence="2" key="1">
    <citation type="journal article" date="2022" name="Mol. Ecol. Resour.">
        <title>The genomes of chicory, endive, great burdock and yacon provide insights into Asteraceae palaeo-polyploidization history and plant inulin production.</title>
        <authorList>
            <person name="Fan W."/>
            <person name="Wang S."/>
            <person name="Wang H."/>
            <person name="Wang A."/>
            <person name="Jiang F."/>
            <person name="Liu H."/>
            <person name="Zhao H."/>
            <person name="Xu D."/>
            <person name="Zhang Y."/>
        </authorList>
    </citation>
    <scope>NUCLEOTIDE SEQUENCE [LARGE SCALE GENOMIC DNA]</scope>
    <source>
        <strain evidence="2">cv. Yunnan</strain>
    </source>
</reference>
<accession>A0ACB9D5J8</accession>
<dbReference type="Proteomes" id="UP001056120">
    <property type="component" value="Linkage Group LG20"/>
</dbReference>
<keyword evidence="2" id="KW-1185">Reference proteome</keyword>
<evidence type="ECO:0000313" key="2">
    <source>
        <dbReference type="Proteomes" id="UP001056120"/>
    </source>
</evidence>
<reference evidence="1 2" key="2">
    <citation type="journal article" date="2022" name="Mol. Ecol. Resour.">
        <title>The genomes of chicory, endive, great burdock and yacon provide insights into Asteraceae paleo-polyploidization history and plant inulin production.</title>
        <authorList>
            <person name="Fan W."/>
            <person name="Wang S."/>
            <person name="Wang H."/>
            <person name="Wang A."/>
            <person name="Jiang F."/>
            <person name="Liu H."/>
            <person name="Zhao H."/>
            <person name="Xu D."/>
            <person name="Zhang Y."/>
        </authorList>
    </citation>
    <scope>NUCLEOTIDE SEQUENCE [LARGE SCALE GENOMIC DNA]</scope>
    <source>
        <strain evidence="2">cv. Yunnan</strain>
        <tissue evidence="1">Leaves</tissue>
    </source>
</reference>
<dbReference type="EMBL" id="CM042037">
    <property type="protein sequence ID" value="KAI3741795.1"/>
    <property type="molecule type" value="Genomic_DNA"/>
</dbReference>
<protein>
    <submittedName>
        <fullName evidence="1">Uncharacterized protein</fullName>
    </submittedName>
</protein>
<name>A0ACB9D5J8_9ASTR</name>
<organism evidence="1 2">
    <name type="scientific">Smallanthus sonchifolius</name>
    <dbReference type="NCBI Taxonomy" id="185202"/>
    <lineage>
        <taxon>Eukaryota</taxon>
        <taxon>Viridiplantae</taxon>
        <taxon>Streptophyta</taxon>
        <taxon>Embryophyta</taxon>
        <taxon>Tracheophyta</taxon>
        <taxon>Spermatophyta</taxon>
        <taxon>Magnoliopsida</taxon>
        <taxon>eudicotyledons</taxon>
        <taxon>Gunneridae</taxon>
        <taxon>Pentapetalae</taxon>
        <taxon>asterids</taxon>
        <taxon>campanulids</taxon>
        <taxon>Asterales</taxon>
        <taxon>Asteraceae</taxon>
        <taxon>Asteroideae</taxon>
        <taxon>Heliantheae alliance</taxon>
        <taxon>Millerieae</taxon>
        <taxon>Smallanthus</taxon>
    </lineage>
</organism>
<sequence>MSDPFLPSPAPSFRRPNSRPMEEDAQTKNEEEEFNTGPLSVLMMSVKNNTQATAAVLTLFLLTAGIIKSFWVVLGHLIDTAIWCWKMLERCGLRFPRQEKARKKLFRLTKIDLSARCFFEAIRSSSCLETLSERISSINFSCKKNAAGTTLKWLSLYSC</sequence>